<keyword evidence="4 5" id="KW-0472">Membrane</keyword>
<evidence type="ECO:0000313" key="9">
    <source>
        <dbReference type="Proteomes" id="UP000199398"/>
    </source>
</evidence>
<keyword evidence="2 5" id="KW-0812">Transmembrane</keyword>
<evidence type="ECO:0000256" key="2">
    <source>
        <dbReference type="ARBA" id="ARBA00022692"/>
    </source>
</evidence>
<evidence type="ECO:0000256" key="3">
    <source>
        <dbReference type="ARBA" id="ARBA00022989"/>
    </source>
</evidence>
<proteinExistence type="predicted"/>
<feature type="transmembrane region" description="Helical" evidence="5">
    <location>
        <begin position="95"/>
        <end position="122"/>
    </location>
</feature>
<evidence type="ECO:0000313" key="10">
    <source>
        <dbReference type="Proteomes" id="UP000270697"/>
    </source>
</evidence>
<evidence type="ECO:0000256" key="4">
    <source>
        <dbReference type="ARBA" id="ARBA00023136"/>
    </source>
</evidence>
<sequence length="241" mass="25178">MTSAVLALGRTEWKLLSRNKAVLLSATLLPLLLGYMLAANVPADAGPAAWSMILGMQVLAVQGFTVYFTTTATLASRREDRYLKRLRSGEVSDAVILGGLLLPVVLLGLVQTAVVVAIATAIGAPVPANPLPLVLAALLGSAMSLVAGAATSGWTASSEQAQITTMPWFLVLIGGSVWVSMSGEITPLTYLVPSGGVMDLTRLAMTGENLLGALPAIGALLAWTAVLAVLSRIWFRWEPRA</sequence>
<reference evidence="7 10" key="2">
    <citation type="submission" date="2018-10" db="EMBL/GenBank/DDBJ databases">
        <title>Sequencing the genomes of 1000 actinobacteria strains.</title>
        <authorList>
            <person name="Klenk H.-P."/>
        </authorList>
    </citation>
    <scope>NUCLEOTIDE SEQUENCE [LARGE SCALE GENOMIC DNA]</scope>
    <source>
        <strain evidence="7 10">DSM 45119</strain>
    </source>
</reference>
<dbReference type="AlphaFoldDB" id="A0A1I5EV08"/>
<dbReference type="STRING" id="455193.SAMN05421805_11049"/>
<evidence type="ECO:0000259" key="6">
    <source>
        <dbReference type="Pfam" id="PF12698"/>
    </source>
</evidence>
<dbReference type="Proteomes" id="UP000270697">
    <property type="component" value="Unassembled WGS sequence"/>
</dbReference>
<feature type="transmembrane region" description="Helical" evidence="5">
    <location>
        <begin position="168"/>
        <end position="190"/>
    </location>
</feature>
<name>A0A1I5EV08_9PSEU</name>
<dbReference type="EMBL" id="FOUP01000010">
    <property type="protein sequence ID" value="SFO15243.1"/>
    <property type="molecule type" value="Genomic_DNA"/>
</dbReference>
<dbReference type="InterPro" id="IPR052902">
    <property type="entry name" value="ABC-2_transporter"/>
</dbReference>
<evidence type="ECO:0000256" key="5">
    <source>
        <dbReference type="SAM" id="Phobius"/>
    </source>
</evidence>
<dbReference type="RefSeq" id="WP_093155784.1">
    <property type="nucleotide sequence ID" value="NZ_FOUP01000010.1"/>
</dbReference>
<feature type="domain" description="ABC-2 type transporter transmembrane" evidence="6">
    <location>
        <begin position="58"/>
        <end position="231"/>
    </location>
</feature>
<feature type="transmembrane region" description="Helical" evidence="5">
    <location>
        <begin position="48"/>
        <end position="74"/>
    </location>
</feature>
<feature type="transmembrane region" description="Helical" evidence="5">
    <location>
        <begin position="134"/>
        <end position="156"/>
    </location>
</feature>
<evidence type="ECO:0000256" key="1">
    <source>
        <dbReference type="ARBA" id="ARBA00004141"/>
    </source>
</evidence>
<dbReference type="InterPro" id="IPR013525">
    <property type="entry name" value="ABC2_TM"/>
</dbReference>
<accession>A0A1I5EV08</accession>
<organism evidence="8 9">
    <name type="scientific">Saccharopolyspora antimicrobica</name>
    <dbReference type="NCBI Taxonomy" id="455193"/>
    <lineage>
        <taxon>Bacteria</taxon>
        <taxon>Bacillati</taxon>
        <taxon>Actinomycetota</taxon>
        <taxon>Actinomycetes</taxon>
        <taxon>Pseudonocardiales</taxon>
        <taxon>Pseudonocardiaceae</taxon>
        <taxon>Saccharopolyspora</taxon>
    </lineage>
</organism>
<dbReference type="OrthoDB" id="3399482at2"/>
<dbReference type="Proteomes" id="UP000199398">
    <property type="component" value="Unassembled WGS sequence"/>
</dbReference>
<comment type="subcellular location">
    <subcellularLocation>
        <location evidence="1">Membrane</location>
        <topology evidence="1">Multi-pass membrane protein</topology>
    </subcellularLocation>
</comment>
<dbReference type="EMBL" id="RBXX01000002">
    <property type="protein sequence ID" value="RKT83557.1"/>
    <property type="molecule type" value="Genomic_DNA"/>
</dbReference>
<dbReference type="GO" id="GO:0140359">
    <property type="term" value="F:ABC-type transporter activity"/>
    <property type="evidence" value="ECO:0007669"/>
    <property type="project" value="InterPro"/>
</dbReference>
<dbReference type="PANTHER" id="PTHR43027:SF2">
    <property type="entry name" value="TRANSPORT PERMEASE PROTEIN"/>
    <property type="match status" value="1"/>
</dbReference>
<gene>
    <name evidence="7" type="ORF">ATL45_1845</name>
    <name evidence="8" type="ORF">SAMN05421805_11049</name>
</gene>
<dbReference type="PANTHER" id="PTHR43027">
    <property type="entry name" value="DOXORUBICIN RESISTANCE ABC TRANSPORTER PERMEASE PROTEIN DRRC-RELATED"/>
    <property type="match status" value="1"/>
</dbReference>
<protein>
    <submittedName>
        <fullName evidence="8">ABC-2 type transport system permease protein</fullName>
    </submittedName>
</protein>
<keyword evidence="10" id="KW-1185">Reference proteome</keyword>
<evidence type="ECO:0000313" key="8">
    <source>
        <dbReference type="EMBL" id="SFO15243.1"/>
    </source>
</evidence>
<feature type="transmembrane region" description="Helical" evidence="5">
    <location>
        <begin position="210"/>
        <end position="235"/>
    </location>
</feature>
<evidence type="ECO:0000313" key="7">
    <source>
        <dbReference type="EMBL" id="RKT83557.1"/>
    </source>
</evidence>
<reference evidence="8 9" key="1">
    <citation type="submission" date="2016-10" db="EMBL/GenBank/DDBJ databases">
        <authorList>
            <person name="de Groot N.N."/>
        </authorList>
    </citation>
    <scope>NUCLEOTIDE SEQUENCE [LARGE SCALE GENOMIC DNA]</scope>
    <source>
        <strain evidence="8 9">CPCC 201259</strain>
    </source>
</reference>
<dbReference type="Pfam" id="PF12698">
    <property type="entry name" value="ABC2_membrane_3"/>
    <property type="match status" value="1"/>
</dbReference>
<dbReference type="GO" id="GO:0016020">
    <property type="term" value="C:membrane"/>
    <property type="evidence" value="ECO:0007669"/>
    <property type="project" value="UniProtKB-SubCell"/>
</dbReference>
<keyword evidence="3 5" id="KW-1133">Transmembrane helix</keyword>